<evidence type="ECO:0000313" key="3">
    <source>
        <dbReference type="Proteomes" id="UP000198757"/>
    </source>
</evidence>
<proteinExistence type="predicted"/>
<feature type="transmembrane region" description="Helical" evidence="1">
    <location>
        <begin position="50"/>
        <end position="68"/>
    </location>
</feature>
<sequence length="296" mass="34569">MQQNWVLMATKGKVFFDFIIFSNLFIACCAVAMCLSTVAFFNLGKLPSNYVAFVFFSTLSSYSIHWYLTNEEVETTASRTDWLRQHKKVHAFFFLVSAIGTLIFLIRLKPYWIYILPAVGLTLLYTAPKFPHRFFRSLQRYILGKTFLLAAMWTYVTTALTFFVQQVAWQTSHFVYVAARFALIFAICILFDLRDKQFDRQTGIKSLVTILPLEKIKIIFTLFIIVNIAGAYILYTYTQDIIHFVFLSLPALLTYLLYPFAIKSKNDYLFYFILDGLMALTSVLYFMKTVFEMYIQ</sequence>
<feature type="transmembrane region" description="Helical" evidence="1">
    <location>
        <begin position="147"/>
        <end position="168"/>
    </location>
</feature>
<keyword evidence="2" id="KW-0808">Transferase</keyword>
<gene>
    <name evidence="2" type="ORF">SAMN04487894_12057</name>
</gene>
<feature type="transmembrane region" description="Helical" evidence="1">
    <location>
        <begin position="20"/>
        <end position="44"/>
    </location>
</feature>
<feature type="transmembrane region" description="Helical" evidence="1">
    <location>
        <begin position="241"/>
        <end position="261"/>
    </location>
</feature>
<evidence type="ECO:0000256" key="1">
    <source>
        <dbReference type="SAM" id="Phobius"/>
    </source>
</evidence>
<keyword evidence="1" id="KW-0812">Transmembrane</keyword>
<feature type="transmembrane region" description="Helical" evidence="1">
    <location>
        <begin position="214"/>
        <end position="235"/>
    </location>
</feature>
<dbReference type="GO" id="GO:0016740">
    <property type="term" value="F:transferase activity"/>
    <property type="evidence" value="ECO:0007669"/>
    <property type="project" value="UniProtKB-KW"/>
</dbReference>
<keyword evidence="1" id="KW-1133">Transmembrane helix</keyword>
<feature type="transmembrane region" description="Helical" evidence="1">
    <location>
        <begin position="111"/>
        <end position="127"/>
    </location>
</feature>
<dbReference type="STRING" id="1285928.SAMN04487894_12057"/>
<keyword evidence="3" id="KW-1185">Reference proteome</keyword>
<dbReference type="Proteomes" id="UP000198757">
    <property type="component" value="Unassembled WGS sequence"/>
</dbReference>
<protein>
    <submittedName>
        <fullName evidence="2">UbiA prenyltransferase family protein</fullName>
    </submittedName>
</protein>
<dbReference type="AlphaFoldDB" id="A0A1G7A1S9"/>
<reference evidence="3" key="1">
    <citation type="submission" date="2016-10" db="EMBL/GenBank/DDBJ databases">
        <authorList>
            <person name="Varghese N."/>
            <person name="Submissions S."/>
        </authorList>
    </citation>
    <scope>NUCLEOTIDE SEQUENCE [LARGE SCALE GENOMIC DNA]</scope>
    <source>
        <strain evidence="3">DSM 25811 / CCM 8410 / LMG 26954 / E90</strain>
    </source>
</reference>
<dbReference type="EMBL" id="FMZO01000020">
    <property type="protein sequence ID" value="SDE08759.1"/>
    <property type="molecule type" value="Genomic_DNA"/>
</dbReference>
<feature type="transmembrane region" description="Helical" evidence="1">
    <location>
        <begin position="268"/>
        <end position="287"/>
    </location>
</feature>
<name>A0A1G7A1S9_NIADE</name>
<keyword evidence="1" id="KW-0472">Membrane</keyword>
<feature type="transmembrane region" description="Helical" evidence="1">
    <location>
        <begin position="89"/>
        <end position="105"/>
    </location>
</feature>
<evidence type="ECO:0000313" key="2">
    <source>
        <dbReference type="EMBL" id="SDE08759.1"/>
    </source>
</evidence>
<feature type="transmembrane region" description="Helical" evidence="1">
    <location>
        <begin position="174"/>
        <end position="193"/>
    </location>
</feature>
<organism evidence="2 3">
    <name type="scientific">Niabella drilacis (strain DSM 25811 / CCM 8410 / CCUG 62505 / LMG 26954 / E90)</name>
    <dbReference type="NCBI Taxonomy" id="1285928"/>
    <lineage>
        <taxon>Bacteria</taxon>
        <taxon>Pseudomonadati</taxon>
        <taxon>Bacteroidota</taxon>
        <taxon>Chitinophagia</taxon>
        <taxon>Chitinophagales</taxon>
        <taxon>Chitinophagaceae</taxon>
        <taxon>Niabella</taxon>
    </lineage>
</organism>
<accession>A0A1G7A1S9</accession>